<dbReference type="EMBL" id="JAAXEP010000012">
    <property type="protein sequence ID" value="MBY5630924.1"/>
    <property type="molecule type" value="Genomic_DNA"/>
</dbReference>
<sequence length="295" mass="31862">MRLVFIHGINNQDSTVGEIRDNWMSALLQGWKDLGLSPKKPYSAEAAYYADILAAASDGRNAAVEMGGGDVSSGLATEFLRVYSEAAGVTEEELRAAAVAEGLDPKVVEQGIPHEGWVIAFAKALERVLPTKGKYIAKLFLRQAAVYIGDPVLAAKIARTVTSQVFERKPDPTIVIGHSLGSVVAYRLLADDAFAGRSFPLFVTIGSPLGVDMFRPILPKKAALPKPPIARWINGRNKVDFVTLGKAITRKSIGFDGIDDITDVIDNEADRHDIVAYLSSPKIARAVFEAIENSN</sequence>
<name>A0AAJ1EKA0_RHILE</name>
<comment type="caution">
    <text evidence="1">The sequence shown here is derived from an EMBL/GenBank/DDBJ whole genome shotgun (WGS) entry which is preliminary data.</text>
</comment>
<dbReference type="AlphaFoldDB" id="A0AAJ1EKA0"/>
<dbReference type="InterPro" id="IPR029058">
    <property type="entry name" value="AB_hydrolase_fold"/>
</dbReference>
<protein>
    <recommendedName>
        <fullName evidence="3">Alpha/beta hydrolase</fullName>
    </recommendedName>
</protein>
<proteinExistence type="predicted"/>
<evidence type="ECO:0000313" key="1">
    <source>
        <dbReference type="EMBL" id="MBY5630924.1"/>
    </source>
</evidence>
<gene>
    <name evidence="1" type="ORF">HFO42_22895</name>
</gene>
<dbReference type="Proteomes" id="UP000825699">
    <property type="component" value="Unassembled WGS sequence"/>
</dbReference>
<evidence type="ECO:0000313" key="2">
    <source>
        <dbReference type="Proteomes" id="UP000825699"/>
    </source>
</evidence>
<reference evidence="1" key="1">
    <citation type="submission" date="2020-04" db="EMBL/GenBank/DDBJ databases">
        <title>Global-level population genomics supports evidence of horizontal gene transfer on evolution of Rhizobia in Lentils.</title>
        <authorList>
            <person name="Gai Y."/>
            <person name="Cook D."/>
            <person name="Riely B."/>
        </authorList>
    </citation>
    <scope>NUCLEOTIDE SEQUENCE</scope>
    <source>
        <strain evidence="1">Derici101B</strain>
    </source>
</reference>
<accession>A0AAJ1EKA0</accession>
<evidence type="ECO:0008006" key="3">
    <source>
        <dbReference type="Google" id="ProtNLM"/>
    </source>
</evidence>
<organism evidence="1 2">
    <name type="scientific">Rhizobium leguminosarum</name>
    <dbReference type="NCBI Taxonomy" id="384"/>
    <lineage>
        <taxon>Bacteria</taxon>
        <taxon>Pseudomonadati</taxon>
        <taxon>Pseudomonadota</taxon>
        <taxon>Alphaproteobacteria</taxon>
        <taxon>Hyphomicrobiales</taxon>
        <taxon>Rhizobiaceae</taxon>
        <taxon>Rhizobium/Agrobacterium group</taxon>
        <taxon>Rhizobium</taxon>
    </lineage>
</organism>
<dbReference type="RefSeq" id="WP_222260456.1">
    <property type="nucleotide sequence ID" value="NZ_JAAXEB010000005.1"/>
</dbReference>
<dbReference type="SUPFAM" id="SSF53474">
    <property type="entry name" value="alpha/beta-Hydrolases"/>
    <property type="match status" value="1"/>
</dbReference>